<feature type="region of interest" description="Disordered" evidence="1">
    <location>
        <begin position="62"/>
        <end position="81"/>
    </location>
</feature>
<gene>
    <name evidence="3" type="ORF">MFIFM68171_07169</name>
</gene>
<reference evidence="3 4" key="1">
    <citation type="submission" date="2024-09" db="EMBL/GenBank/DDBJ databases">
        <title>Itraconazole resistance in Madurella fahalii resulting from another homologue of gene encoding cytochrome P450 14-alpha sterol demethylase (CYP51).</title>
        <authorList>
            <person name="Yoshioka I."/>
            <person name="Fahal A.H."/>
            <person name="Kaneko S."/>
            <person name="Yaguchi T."/>
        </authorList>
    </citation>
    <scope>NUCLEOTIDE SEQUENCE [LARGE SCALE GENOMIC DNA]</scope>
    <source>
        <strain evidence="3 4">IFM 68171</strain>
    </source>
</reference>
<dbReference type="Proteomes" id="UP001628179">
    <property type="component" value="Unassembled WGS sequence"/>
</dbReference>
<proteinExistence type="predicted"/>
<organism evidence="3 4">
    <name type="scientific">Madurella fahalii</name>
    <dbReference type="NCBI Taxonomy" id="1157608"/>
    <lineage>
        <taxon>Eukaryota</taxon>
        <taxon>Fungi</taxon>
        <taxon>Dikarya</taxon>
        <taxon>Ascomycota</taxon>
        <taxon>Pezizomycotina</taxon>
        <taxon>Sordariomycetes</taxon>
        <taxon>Sordariomycetidae</taxon>
        <taxon>Sordariales</taxon>
        <taxon>Sordariales incertae sedis</taxon>
        <taxon>Madurella</taxon>
    </lineage>
</organism>
<protein>
    <recommendedName>
        <fullName evidence="2">DUF7371 domain-containing protein</fullName>
    </recommendedName>
</protein>
<evidence type="ECO:0000313" key="4">
    <source>
        <dbReference type="Proteomes" id="UP001628179"/>
    </source>
</evidence>
<dbReference type="GeneID" id="98177912"/>
<accession>A0ABQ0GGR9</accession>
<dbReference type="EMBL" id="BAAFSV010000004">
    <property type="protein sequence ID" value="GAB1316959.1"/>
    <property type="molecule type" value="Genomic_DNA"/>
</dbReference>
<sequence>MSNTTSAVESGPTLATLPPVSVEAPSGSTVSSVSAAAAPGPTRGVERDRELVIFEFDDIPTLSGHSENDTSGTQSRPVPSPYHHFVFSKGFRLVSPPTTKYQPASGSWMLKHSPSSSVAQIGLGQLRENQCFRFSFRSISLGCNSLDAPCVFRISGLRWNGIRDVVQGTATFKIAACRESSHCVLSRRVLDSVDALPLTNLTAVNITLVTAGEPQTWWADDLHLAWTDNSCSASTCRAMVPSTNAVTQSRPSFTGRAKGLPRRAVRG</sequence>
<dbReference type="RefSeq" id="XP_070918690.1">
    <property type="nucleotide sequence ID" value="XM_071062589.1"/>
</dbReference>
<evidence type="ECO:0000259" key="2">
    <source>
        <dbReference type="Pfam" id="PF24086"/>
    </source>
</evidence>
<feature type="region of interest" description="Disordered" evidence="1">
    <location>
        <begin position="1"/>
        <end position="44"/>
    </location>
</feature>
<dbReference type="InterPro" id="IPR055795">
    <property type="entry name" value="DUF7371"/>
</dbReference>
<dbReference type="Pfam" id="PF24086">
    <property type="entry name" value="DUF7371"/>
    <property type="match status" value="1"/>
</dbReference>
<comment type="caution">
    <text evidence="3">The sequence shown here is derived from an EMBL/GenBank/DDBJ whole genome shotgun (WGS) entry which is preliminary data.</text>
</comment>
<feature type="domain" description="DUF7371" evidence="2">
    <location>
        <begin position="53"/>
        <end position="237"/>
    </location>
</feature>
<feature type="compositionally biased region" description="Low complexity" evidence="1">
    <location>
        <begin position="24"/>
        <end position="42"/>
    </location>
</feature>
<evidence type="ECO:0000256" key="1">
    <source>
        <dbReference type="SAM" id="MobiDB-lite"/>
    </source>
</evidence>
<name>A0ABQ0GGR9_9PEZI</name>
<keyword evidence="4" id="KW-1185">Reference proteome</keyword>
<evidence type="ECO:0000313" key="3">
    <source>
        <dbReference type="EMBL" id="GAB1316959.1"/>
    </source>
</evidence>
<feature type="compositionally biased region" description="Polar residues" evidence="1">
    <location>
        <begin position="63"/>
        <end position="77"/>
    </location>
</feature>